<dbReference type="GO" id="GO:0005886">
    <property type="term" value="C:plasma membrane"/>
    <property type="evidence" value="ECO:0007669"/>
    <property type="project" value="UniProtKB-SubCell"/>
</dbReference>
<dbReference type="AlphaFoldDB" id="A0A549T3A4"/>
<gene>
    <name evidence="12" type="ORF">FM996_05150</name>
</gene>
<evidence type="ECO:0000256" key="10">
    <source>
        <dbReference type="SAM" id="MobiDB-lite"/>
    </source>
</evidence>
<evidence type="ECO:0000256" key="11">
    <source>
        <dbReference type="SAM" id="Phobius"/>
    </source>
</evidence>
<protein>
    <submittedName>
        <fullName evidence="12">Virulence factor MviN</fullName>
    </submittedName>
</protein>
<evidence type="ECO:0000313" key="13">
    <source>
        <dbReference type="Proteomes" id="UP000316781"/>
    </source>
</evidence>
<feature type="transmembrane region" description="Helical" evidence="11">
    <location>
        <begin position="147"/>
        <end position="169"/>
    </location>
</feature>
<feature type="transmembrane region" description="Helical" evidence="11">
    <location>
        <begin position="361"/>
        <end position="383"/>
    </location>
</feature>
<proteinExistence type="inferred from homology"/>
<dbReference type="GO" id="GO:0034204">
    <property type="term" value="P:lipid translocation"/>
    <property type="evidence" value="ECO:0007669"/>
    <property type="project" value="TreeGrafter"/>
</dbReference>
<keyword evidence="5" id="KW-0573">Peptidoglycan synthesis</keyword>
<feature type="region of interest" description="Disordered" evidence="10">
    <location>
        <begin position="1"/>
        <end position="23"/>
    </location>
</feature>
<evidence type="ECO:0000256" key="4">
    <source>
        <dbReference type="ARBA" id="ARBA00022960"/>
    </source>
</evidence>
<comment type="caution">
    <text evidence="12">The sequence shown here is derived from an EMBL/GenBank/DDBJ whole genome shotgun (WGS) entry which is preliminary data.</text>
</comment>
<dbReference type="GO" id="GO:0009252">
    <property type="term" value="P:peptidoglycan biosynthetic process"/>
    <property type="evidence" value="ECO:0007669"/>
    <property type="project" value="UniProtKB-KW"/>
</dbReference>
<dbReference type="InterPro" id="IPR004268">
    <property type="entry name" value="MurJ"/>
</dbReference>
<feature type="transmembrane region" description="Helical" evidence="11">
    <location>
        <begin position="67"/>
        <end position="92"/>
    </location>
</feature>
<feature type="transmembrane region" description="Helical" evidence="11">
    <location>
        <begin position="452"/>
        <end position="474"/>
    </location>
</feature>
<dbReference type="EMBL" id="VJMF01000022">
    <property type="protein sequence ID" value="TRL36314.1"/>
    <property type="molecule type" value="Genomic_DNA"/>
</dbReference>
<organism evidence="12 13">
    <name type="scientific">Methylosinus sporium</name>
    <dbReference type="NCBI Taxonomy" id="428"/>
    <lineage>
        <taxon>Bacteria</taxon>
        <taxon>Pseudomonadati</taxon>
        <taxon>Pseudomonadota</taxon>
        <taxon>Alphaproteobacteria</taxon>
        <taxon>Hyphomicrobiales</taxon>
        <taxon>Methylocystaceae</taxon>
        <taxon>Methylosinus</taxon>
    </lineage>
</organism>
<dbReference type="GO" id="GO:0015648">
    <property type="term" value="F:lipid-linked peptidoglycan transporter activity"/>
    <property type="evidence" value="ECO:0007669"/>
    <property type="project" value="TreeGrafter"/>
</dbReference>
<feature type="transmembrane region" description="Helical" evidence="11">
    <location>
        <begin position="30"/>
        <end position="47"/>
    </location>
</feature>
<feature type="transmembrane region" description="Helical" evidence="11">
    <location>
        <begin position="205"/>
        <end position="223"/>
    </location>
</feature>
<evidence type="ECO:0000256" key="2">
    <source>
        <dbReference type="ARBA" id="ARBA00022475"/>
    </source>
</evidence>
<feature type="transmembrane region" description="Helical" evidence="11">
    <location>
        <begin position="480"/>
        <end position="503"/>
    </location>
</feature>
<reference evidence="12 13" key="1">
    <citation type="submission" date="2019-07" db="EMBL/GenBank/DDBJ databases">
        <title>Ln-dependent methylotrophs.</title>
        <authorList>
            <person name="Tani A."/>
        </authorList>
    </citation>
    <scope>NUCLEOTIDE SEQUENCE [LARGE SCALE GENOMIC DNA]</scope>
    <source>
        <strain evidence="12 13">SM89A</strain>
    </source>
</reference>
<keyword evidence="4" id="KW-0133">Cell shape</keyword>
<dbReference type="GO" id="GO:0008360">
    <property type="term" value="P:regulation of cell shape"/>
    <property type="evidence" value="ECO:0007669"/>
    <property type="project" value="UniProtKB-KW"/>
</dbReference>
<feature type="transmembrane region" description="Helical" evidence="11">
    <location>
        <begin position="395"/>
        <end position="416"/>
    </location>
</feature>
<feature type="transmembrane region" description="Helical" evidence="11">
    <location>
        <begin position="181"/>
        <end position="199"/>
    </location>
</feature>
<dbReference type="Proteomes" id="UP000316781">
    <property type="component" value="Unassembled WGS sequence"/>
</dbReference>
<evidence type="ECO:0000256" key="8">
    <source>
        <dbReference type="ARBA" id="ARBA00060041"/>
    </source>
</evidence>
<name>A0A549T3A4_METSR</name>
<evidence type="ECO:0000256" key="1">
    <source>
        <dbReference type="ARBA" id="ARBA00004651"/>
    </source>
</evidence>
<comment type="similarity">
    <text evidence="9">Belongs to the MurJ/MviN family.</text>
</comment>
<dbReference type="Pfam" id="PF03023">
    <property type="entry name" value="MurJ"/>
    <property type="match status" value="1"/>
</dbReference>
<feature type="transmembrane region" description="Helical" evidence="11">
    <location>
        <begin position="321"/>
        <end position="341"/>
    </location>
</feature>
<dbReference type="PANTHER" id="PTHR47019">
    <property type="entry name" value="LIPID II FLIPPASE MURJ"/>
    <property type="match status" value="1"/>
</dbReference>
<sequence length="524" mass="55258">MSATQRLRDAAPAAPDSPPAPARAAAPRKMAALLMMGALASKILGFGREIAMAQVLGASLLADGYRGAVTVILLPLCFLQNESAPAILIPMLQRAQADGSAPRLLASLCCALTLAAVAAMLCVQALGAWWIDLMLGGFTPEGKALTLSYVAIMSWAMPASVLANTLAAGEIALGETRLSNLRAGLLNLSMIIGLTLYSFTGWFGALAWPFTLSFYALGLFGLWSRYRTRTLDPSGARPAAIIAAGRTFLWRLRPLLALPFAEQGQVWIERLAASQNVTGAVASLDYARTLSDTATLLISQPVGLAYMSSYRKDEGHHQIEGIVRLILVITIPASAFAYVFASDIVRLAFFRGAFSETGLLLASSALQGVSIGLWASTLGWILVRRLNSEGRNARATLIVVSAYLVNIFLNAIGAWLAPPLAYGMLLIGLGESARSLTLLVGTTWALPNRQRILALIGMAAAPGVVMLAAGWSIAASTSALAPRLVAGAVVCACCTAAGALILLPELRRASVSKLRIWFGLGERP</sequence>
<dbReference type="RefSeq" id="WP_142862128.1">
    <property type="nucleotide sequence ID" value="NZ_VJMF01000022.1"/>
</dbReference>
<evidence type="ECO:0000256" key="6">
    <source>
        <dbReference type="ARBA" id="ARBA00022989"/>
    </source>
</evidence>
<feature type="transmembrane region" description="Helical" evidence="11">
    <location>
        <begin position="422"/>
        <end position="440"/>
    </location>
</feature>
<accession>A0A549T3A4</accession>
<evidence type="ECO:0000313" key="12">
    <source>
        <dbReference type="EMBL" id="TRL36314.1"/>
    </source>
</evidence>
<keyword evidence="6 11" id="KW-1133">Transmembrane helix</keyword>
<comment type="subcellular location">
    <subcellularLocation>
        <location evidence="1">Cell membrane</location>
        <topology evidence="1">Multi-pass membrane protein</topology>
    </subcellularLocation>
</comment>
<keyword evidence="2" id="KW-1003">Cell membrane</keyword>
<evidence type="ECO:0000256" key="7">
    <source>
        <dbReference type="ARBA" id="ARBA00023136"/>
    </source>
</evidence>
<evidence type="ECO:0000256" key="9">
    <source>
        <dbReference type="ARBA" id="ARBA00061532"/>
    </source>
</evidence>
<evidence type="ECO:0000256" key="3">
    <source>
        <dbReference type="ARBA" id="ARBA00022692"/>
    </source>
</evidence>
<dbReference type="PANTHER" id="PTHR47019:SF1">
    <property type="entry name" value="LIPID II FLIPPASE MURJ"/>
    <property type="match status" value="1"/>
</dbReference>
<keyword evidence="3 11" id="KW-0812">Transmembrane</keyword>
<feature type="transmembrane region" description="Helical" evidence="11">
    <location>
        <begin position="104"/>
        <end position="127"/>
    </location>
</feature>
<keyword evidence="7 11" id="KW-0472">Membrane</keyword>
<evidence type="ECO:0000256" key="5">
    <source>
        <dbReference type="ARBA" id="ARBA00022984"/>
    </source>
</evidence>
<dbReference type="InterPro" id="IPR051050">
    <property type="entry name" value="Lipid_II_flippase_MurJ/MviN"/>
</dbReference>
<comment type="function">
    <text evidence="8">Involved in peptidoglycan biosynthesis. Transports lipid-linked peptidoglycan precursors from the inner to the outer leaflet of the cytoplasmic membrane.</text>
</comment>